<dbReference type="SMART" id="SM00271">
    <property type="entry name" value="DnaJ"/>
    <property type="match status" value="1"/>
</dbReference>
<dbReference type="InterPro" id="IPR001623">
    <property type="entry name" value="DnaJ_domain"/>
</dbReference>
<dbReference type="Gene3D" id="1.10.287.110">
    <property type="entry name" value="DnaJ domain"/>
    <property type="match status" value="1"/>
</dbReference>
<dbReference type="PANTHER" id="PTHR45432">
    <property type="entry name" value="CHAPERONE PROTEIN DNAJ 11, CHLOROPLASTIC-LIKE"/>
    <property type="match status" value="1"/>
</dbReference>
<dbReference type="Proteomes" id="UP001177003">
    <property type="component" value="Chromosome 5"/>
</dbReference>
<keyword evidence="3" id="KW-1185">Reference proteome</keyword>
<evidence type="ECO:0000313" key="2">
    <source>
        <dbReference type="EMBL" id="CAI9283445.1"/>
    </source>
</evidence>
<dbReference type="PROSITE" id="PS00636">
    <property type="entry name" value="DNAJ_1"/>
    <property type="match status" value="1"/>
</dbReference>
<dbReference type="PROSITE" id="PS50076">
    <property type="entry name" value="DNAJ_2"/>
    <property type="match status" value="1"/>
</dbReference>
<name>A0AA35Z024_LACSI</name>
<dbReference type="InterPro" id="IPR036869">
    <property type="entry name" value="J_dom_sf"/>
</dbReference>
<dbReference type="PRINTS" id="PR00625">
    <property type="entry name" value="JDOMAIN"/>
</dbReference>
<dbReference type="AlphaFoldDB" id="A0AA35Z024"/>
<evidence type="ECO:0000259" key="1">
    <source>
        <dbReference type="PROSITE" id="PS50076"/>
    </source>
</evidence>
<reference evidence="2" key="1">
    <citation type="submission" date="2023-04" db="EMBL/GenBank/DDBJ databases">
        <authorList>
            <person name="Vijverberg K."/>
            <person name="Xiong W."/>
            <person name="Schranz E."/>
        </authorList>
    </citation>
    <scope>NUCLEOTIDE SEQUENCE</scope>
</reference>
<dbReference type="PANTHER" id="PTHR45432:SF2">
    <property type="entry name" value="CHAPERONE PROTEIN DNAJ 11, CHLOROPLASTIC"/>
    <property type="match status" value="1"/>
</dbReference>
<proteinExistence type="predicted"/>
<feature type="domain" description="J" evidence="1">
    <location>
        <begin position="66"/>
        <end position="131"/>
    </location>
</feature>
<dbReference type="InterPro" id="IPR018253">
    <property type="entry name" value="DnaJ_domain_CS"/>
</dbReference>
<protein>
    <recommendedName>
        <fullName evidence="1">J domain-containing protein</fullName>
    </recommendedName>
</protein>
<accession>A0AA35Z024</accession>
<sequence length="158" mass="17592">MAGTLTTKAGSISFRFINGDRLSPANSTGSTSKSNVYIGGRNVPKASLHAVIDEPMVESTKTRSRSLYDILHVKRSATPTEIKTAYRSLAKRYHPDAFDSKQNDDCDFIDIHNAYATLSDPTTRALYDLKLTTGFEGRLIGKSSAFYTGRRWETDQCW</sequence>
<dbReference type="Pfam" id="PF00226">
    <property type="entry name" value="DnaJ"/>
    <property type="match status" value="1"/>
</dbReference>
<organism evidence="2 3">
    <name type="scientific">Lactuca saligna</name>
    <name type="common">Willowleaf lettuce</name>
    <dbReference type="NCBI Taxonomy" id="75948"/>
    <lineage>
        <taxon>Eukaryota</taxon>
        <taxon>Viridiplantae</taxon>
        <taxon>Streptophyta</taxon>
        <taxon>Embryophyta</taxon>
        <taxon>Tracheophyta</taxon>
        <taxon>Spermatophyta</taxon>
        <taxon>Magnoliopsida</taxon>
        <taxon>eudicotyledons</taxon>
        <taxon>Gunneridae</taxon>
        <taxon>Pentapetalae</taxon>
        <taxon>asterids</taxon>
        <taxon>campanulids</taxon>
        <taxon>Asterales</taxon>
        <taxon>Asteraceae</taxon>
        <taxon>Cichorioideae</taxon>
        <taxon>Cichorieae</taxon>
        <taxon>Lactucinae</taxon>
        <taxon>Lactuca</taxon>
    </lineage>
</organism>
<dbReference type="EMBL" id="OX465081">
    <property type="protein sequence ID" value="CAI9283445.1"/>
    <property type="molecule type" value="Genomic_DNA"/>
</dbReference>
<dbReference type="CDD" id="cd06257">
    <property type="entry name" value="DnaJ"/>
    <property type="match status" value="1"/>
</dbReference>
<evidence type="ECO:0000313" key="3">
    <source>
        <dbReference type="Proteomes" id="UP001177003"/>
    </source>
</evidence>
<dbReference type="SUPFAM" id="SSF46565">
    <property type="entry name" value="Chaperone J-domain"/>
    <property type="match status" value="1"/>
</dbReference>
<gene>
    <name evidence="2" type="ORF">LSALG_LOCUS23044</name>
</gene>